<dbReference type="AlphaFoldDB" id="H6NDI6"/>
<dbReference type="Proteomes" id="UP000007523">
    <property type="component" value="Chromosome"/>
</dbReference>
<accession>H6NDI6</accession>
<keyword evidence="3" id="KW-1185">Reference proteome</keyword>
<feature type="region of interest" description="Disordered" evidence="1">
    <location>
        <begin position="65"/>
        <end position="90"/>
    </location>
</feature>
<organism evidence="2 3">
    <name type="scientific">Paenibacillus mucilaginosus 3016</name>
    <dbReference type="NCBI Taxonomy" id="1116391"/>
    <lineage>
        <taxon>Bacteria</taxon>
        <taxon>Bacillati</taxon>
        <taxon>Bacillota</taxon>
        <taxon>Bacilli</taxon>
        <taxon>Bacillales</taxon>
        <taxon>Paenibacillaceae</taxon>
        <taxon>Paenibacillus</taxon>
    </lineage>
</organism>
<gene>
    <name evidence="2" type="ORF">PM3016_4576</name>
</gene>
<protein>
    <submittedName>
        <fullName evidence="2">Uncharacterized protein</fullName>
    </submittedName>
</protein>
<evidence type="ECO:0000313" key="3">
    <source>
        <dbReference type="Proteomes" id="UP000007523"/>
    </source>
</evidence>
<feature type="compositionally biased region" description="Low complexity" evidence="1">
    <location>
        <begin position="131"/>
        <end position="141"/>
    </location>
</feature>
<sequence length="164" mass="17461">MRRSERAGVQGMGKRMMKGAAWLLASTAAMLLVTAWMDWYMTLAAGALLALVRRSRPSGLARLRERRDRLDRSRPLPGGPYGALRLHGADRRSLRAERHGRLRRRPAASLRAWGAAGRRRQLAGPPGGRAVGAAAAGSSPAAAASCGAGREAAAEGNRVETITD</sequence>
<feature type="compositionally biased region" description="Basic and acidic residues" evidence="1">
    <location>
        <begin position="65"/>
        <end position="74"/>
    </location>
</feature>
<dbReference type="EMBL" id="CP003235">
    <property type="protein sequence ID" value="AFC31326.1"/>
    <property type="molecule type" value="Genomic_DNA"/>
</dbReference>
<dbReference type="HOGENOM" id="CLU_1617369_0_0_9"/>
<dbReference type="STRING" id="1116391.PM3016_4576"/>
<reference evidence="2 3" key="1">
    <citation type="journal article" date="2012" name="J. Bacteriol.">
        <title>Complete Genome Sequence of Paenibacillus mucilaginosus 3016, a Bacterium Functional as Microbial Fertilizer.</title>
        <authorList>
            <person name="Ma M."/>
            <person name="Wang Z."/>
            <person name="Li L."/>
            <person name="Jiang X."/>
            <person name="Guan D."/>
            <person name="Cao F."/>
            <person name="Chen H."/>
            <person name="Wang X."/>
            <person name="Shen D."/>
            <person name="Du B."/>
            <person name="Li J."/>
        </authorList>
    </citation>
    <scope>NUCLEOTIDE SEQUENCE [LARGE SCALE GENOMIC DNA]</scope>
    <source>
        <strain evidence="2 3">3016</strain>
    </source>
</reference>
<name>H6NDI6_9BACL</name>
<evidence type="ECO:0000313" key="2">
    <source>
        <dbReference type="EMBL" id="AFC31326.1"/>
    </source>
</evidence>
<feature type="region of interest" description="Disordered" evidence="1">
    <location>
        <begin position="115"/>
        <end position="141"/>
    </location>
</feature>
<evidence type="ECO:0000256" key="1">
    <source>
        <dbReference type="SAM" id="MobiDB-lite"/>
    </source>
</evidence>
<proteinExistence type="predicted"/>
<dbReference type="KEGG" id="pmq:PM3016_4576"/>